<dbReference type="CDD" id="cd08862">
    <property type="entry name" value="SRPBCC_Smu440-like"/>
    <property type="match status" value="1"/>
</dbReference>
<comment type="caution">
    <text evidence="1">The sequence shown here is derived from an EMBL/GenBank/DDBJ whole genome shotgun (WGS) entry which is preliminary data.</text>
</comment>
<evidence type="ECO:0008006" key="3">
    <source>
        <dbReference type="Google" id="ProtNLM"/>
    </source>
</evidence>
<proteinExistence type="predicted"/>
<dbReference type="Gene3D" id="3.30.530.20">
    <property type="match status" value="1"/>
</dbReference>
<dbReference type="SUPFAM" id="SSF55961">
    <property type="entry name" value="Bet v1-like"/>
    <property type="match status" value="1"/>
</dbReference>
<dbReference type="Proteomes" id="UP001501237">
    <property type="component" value="Unassembled WGS sequence"/>
</dbReference>
<keyword evidence="2" id="KW-1185">Reference proteome</keyword>
<protein>
    <recommendedName>
        <fullName evidence="3">Polyketide cyclase</fullName>
    </recommendedName>
</protein>
<gene>
    <name evidence="1" type="ORF">GCM10010468_11700</name>
</gene>
<evidence type="ECO:0000313" key="2">
    <source>
        <dbReference type="Proteomes" id="UP001501237"/>
    </source>
</evidence>
<dbReference type="InterPro" id="IPR023393">
    <property type="entry name" value="START-like_dom_sf"/>
</dbReference>
<name>A0ABP6Q6H0_9ACTN</name>
<dbReference type="EMBL" id="BAAAUV010000003">
    <property type="protein sequence ID" value="GAA3199473.1"/>
    <property type="molecule type" value="Genomic_DNA"/>
</dbReference>
<accession>A0ABP6Q6H0</accession>
<sequence length="140" mass="15543">MHYERSVDIKASADHVWTILTDVARWPTWTDSMVALDLVAGTELAPGSQVRIRQPRLPVTVWTVTEFTPGTHFTWASATPALTSVAAHHLIPGEDGTVTVRLVFDQWGLLAPLTTLFSRRLIHRYVDMEAEGLKKAAEAP</sequence>
<reference evidence="2" key="1">
    <citation type="journal article" date="2019" name="Int. J. Syst. Evol. Microbiol.">
        <title>The Global Catalogue of Microorganisms (GCM) 10K type strain sequencing project: providing services to taxonomists for standard genome sequencing and annotation.</title>
        <authorList>
            <consortium name="The Broad Institute Genomics Platform"/>
            <consortium name="The Broad Institute Genome Sequencing Center for Infectious Disease"/>
            <person name="Wu L."/>
            <person name="Ma J."/>
        </authorList>
    </citation>
    <scope>NUCLEOTIDE SEQUENCE [LARGE SCALE GENOMIC DNA]</scope>
    <source>
        <strain evidence="2">JCM 9377</strain>
    </source>
</reference>
<dbReference type="RefSeq" id="WP_344822999.1">
    <property type="nucleotide sequence ID" value="NZ_BAAAUV010000003.1"/>
</dbReference>
<evidence type="ECO:0000313" key="1">
    <source>
        <dbReference type="EMBL" id="GAA3199473.1"/>
    </source>
</evidence>
<dbReference type="InterPro" id="IPR019587">
    <property type="entry name" value="Polyketide_cyclase/dehydratase"/>
</dbReference>
<dbReference type="Pfam" id="PF10604">
    <property type="entry name" value="Polyketide_cyc2"/>
    <property type="match status" value="1"/>
</dbReference>
<organism evidence="1 2">
    <name type="scientific">Actinocorallia longicatena</name>
    <dbReference type="NCBI Taxonomy" id="111803"/>
    <lineage>
        <taxon>Bacteria</taxon>
        <taxon>Bacillati</taxon>
        <taxon>Actinomycetota</taxon>
        <taxon>Actinomycetes</taxon>
        <taxon>Streptosporangiales</taxon>
        <taxon>Thermomonosporaceae</taxon>
        <taxon>Actinocorallia</taxon>
    </lineage>
</organism>